<keyword evidence="1" id="KW-0472">Membrane</keyword>
<keyword evidence="1" id="KW-1133">Transmembrane helix</keyword>
<evidence type="ECO:0000313" key="2">
    <source>
        <dbReference type="EMBL" id="GEA30903.1"/>
    </source>
</evidence>
<reference evidence="2 3" key="1">
    <citation type="submission" date="2019-06" db="EMBL/GenBank/DDBJ databases">
        <title>Draft genome sequence of Clostridium diolis DSM 15410.</title>
        <authorList>
            <person name="Kobayashi H."/>
            <person name="Tanizawa Y."/>
            <person name="Tohno M."/>
        </authorList>
    </citation>
    <scope>NUCLEOTIDE SEQUENCE [LARGE SCALE GENOMIC DNA]</scope>
    <source>
        <strain evidence="2 3">DSM 15410</strain>
    </source>
</reference>
<protein>
    <recommendedName>
        <fullName evidence="4">DUF4231 domain-containing protein</fullName>
    </recommendedName>
</protein>
<dbReference type="Proteomes" id="UP000325212">
    <property type="component" value="Unassembled WGS sequence"/>
</dbReference>
<keyword evidence="1" id="KW-0812">Transmembrane</keyword>
<evidence type="ECO:0000313" key="3">
    <source>
        <dbReference type="Proteomes" id="UP000325212"/>
    </source>
</evidence>
<name>A0AAV3VY74_9CLOT</name>
<sequence length="167" mass="20048">MRRKDKIKRKRNSLIKELGTIDIYVDGIENNVIRKRIEHILEWYIRKSTFYKNLFYWLSLLIIIINATIPIINQIKFIYYNSIVSIISAFASVFTGCITLFTMKDTWFRYRKSVELIKKECILFSSKDEDYKDENRETLLIKNVENIISSERQAWEKVKFDKSNGKK</sequence>
<gene>
    <name evidence="2" type="ORF">CDIOL_18260</name>
</gene>
<dbReference type="RefSeq" id="WP_039773210.1">
    <property type="nucleotide sequence ID" value="NZ_BJLA01000005.1"/>
</dbReference>
<keyword evidence="3" id="KW-1185">Reference proteome</keyword>
<feature type="transmembrane region" description="Helical" evidence="1">
    <location>
        <begin position="54"/>
        <end position="72"/>
    </location>
</feature>
<dbReference type="AlphaFoldDB" id="A0AAV3VY74"/>
<dbReference type="EMBL" id="BJLA01000005">
    <property type="protein sequence ID" value="GEA30903.1"/>
    <property type="molecule type" value="Genomic_DNA"/>
</dbReference>
<dbReference type="InterPro" id="IPR025325">
    <property type="entry name" value="DUF4231"/>
</dbReference>
<dbReference type="Pfam" id="PF14015">
    <property type="entry name" value="DUF4231"/>
    <property type="match status" value="1"/>
</dbReference>
<evidence type="ECO:0000256" key="1">
    <source>
        <dbReference type="SAM" id="Phobius"/>
    </source>
</evidence>
<organism evidence="2 3">
    <name type="scientific">Clostridium diolis</name>
    <dbReference type="NCBI Taxonomy" id="223919"/>
    <lineage>
        <taxon>Bacteria</taxon>
        <taxon>Bacillati</taxon>
        <taxon>Bacillota</taxon>
        <taxon>Clostridia</taxon>
        <taxon>Eubacteriales</taxon>
        <taxon>Clostridiaceae</taxon>
        <taxon>Clostridium</taxon>
    </lineage>
</organism>
<proteinExistence type="predicted"/>
<dbReference type="NCBIfam" id="NF033634">
    <property type="entry name" value="SLATT_1"/>
    <property type="match status" value="1"/>
</dbReference>
<comment type="caution">
    <text evidence="2">The sequence shown here is derived from an EMBL/GenBank/DDBJ whole genome shotgun (WGS) entry which is preliminary data.</text>
</comment>
<accession>A0AAV3VY74</accession>
<evidence type="ECO:0008006" key="4">
    <source>
        <dbReference type="Google" id="ProtNLM"/>
    </source>
</evidence>
<feature type="transmembrane region" description="Helical" evidence="1">
    <location>
        <begin position="78"/>
        <end position="103"/>
    </location>
</feature>